<proteinExistence type="predicted"/>
<evidence type="ECO:0008006" key="4">
    <source>
        <dbReference type="Google" id="ProtNLM"/>
    </source>
</evidence>
<sequence>MLAYRDRARAKPMVLRVLLAVFGAALLIASVPLMVLLPELGIPAVLVAFRVLAIESDWAARVCLDRLAVRPAA</sequence>
<dbReference type="Proteomes" id="UP000020681">
    <property type="component" value="Unassembled WGS sequence"/>
</dbReference>
<keyword evidence="1" id="KW-0812">Transmembrane</keyword>
<evidence type="ECO:0000313" key="2">
    <source>
        <dbReference type="EMBL" id="EUA88899.1"/>
    </source>
</evidence>
<name>A0ABN0QVX5_MYCUL</name>
<keyword evidence="3" id="KW-1185">Reference proteome</keyword>
<organism evidence="2 3">
    <name type="scientific">Mycobacterium ulcerans str. Harvey</name>
    <dbReference type="NCBI Taxonomy" id="1299332"/>
    <lineage>
        <taxon>Bacteria</taxon>
        <taxon>Bacillati</taxon>
        <taxon>Actinomycetota</taxon>
        <taxon>Actinomycetes</taxon>
        <taxon>Mycobacteriales</taxon>
        <taxon>Mycobacteriaceae</taxon>
        <taxon>Mycobacterium</taxon>
        <taxon>Mycobacterium ulcerans group</taxon>
    </lineage>
</organism>
<reference evidence="2 3" key="1">
    <citation type="submission" date="2014-01" db="EMBL/GenBank/DDBJ databases">
        <authorList>
            <person name="Dobos K."/>
            <person name="Lenaerts A."/>
            <person name="Ordway D."/>
            <person name="DeGroote M.A."/>
            <person name="Parker T."/>
            <person name="Sizemore C."/>
            <person name="Tallon L.J."/>
            <person name="Sadzewicz L.K."/>
            <person name="Sengamalay N."/>
            <person name="Fraser C.M."/>
            <person name="Hine E."/>
            <person name="Shefchek K.A."/>
            <person name="Das S.P."/>
            <person name="Tettelin H."/>
        </authorList>
    </citation>
    <scope>NUCLEOTIDE SEQUENCE [LARGE SCALE GENOMIC DNA]</scope>
    <source>
        <strain evidence="2 3">Harvey</strain>
    </source>
</reference>
<evidence type="ECO:0000256" key="1">
    <source>
        <dbReference type="SAM" id="Phobius"/>
    </source>
</evidence>
<dbReference type="EMBL" id="JAOL01000131">
    <property type="protein sequence ID" value="EUA88899.1"/>
    <property type="molecule type" value="Genomic_DNA"/>
</dbReference>
<feature type="transmembrane region" description="Helical" evidence="1">
    <location>
        <begin position="12"/>
        <end position="34"/>
    </location>
</feature>
<gene>
    <name evidence="2" type="ORF">I551_4558</name>
</gene>
<comment type="caution">
    <text evidence="2">The sequence shown here is derived from an EMBL/GenBank/DDBJ whole genome shotgun (WGS) entry which is preliminary data.</text>
</comment>
<evidence type="ECO:0000313" key="3">
    <source>
        <dbReference type="Proteomes" id="UP000020681"/>
    </source>
</evidence>
<accession>A0ABN0QVX5</accession>
<keyword evidence="1" id="KW-1133">Transmembrane helix</keyword>
<protein>
    <recommendedName>
        <fullName evidence="4">Transmembrane protein</fullName>
    </recommendedName>
</protein>
<keyword evidence="1" id="KW-0472">Membrane</keyword>